<evidence type="ECO:0000313" key="6">
    <source>
        <dbReference type="EMBL" id="MDJ1494236.1"/>
    </source>
</evidence>
<dbReference type="EMBL" id="JASJOT010000009">
    <property type="protein sequence ID" value="MDJ1494236.1"/>
    <property type="molecule type" value="Genomic_DNA"/>
</dbReference>
<dbReference type="RefSeq" id="WP_313997236.1">
    <property type="nucleotide sequence ID" value="NZ_JASJOT010000009.1"/>
</dbReference>
<dbReference type="Proteomes" id="UP001228581">
    <property type="component" value="Unassembled WGS sequence"/>
</dbReference>
<evidence type="ECO:0000256" key="5">
    <source>
        <dbReference type="SAM" id="Phobius"/>
    </source>
</evidence>
<keyword evidence="7" id="KW-1185">Reference proteome</keyword>
<evidence type="ECO:0000256" key="4">
    <source>
        <dbReference type="ARBA" id="ARBA00023136"/>
    </source>
</evidence>
<evidence type="ECO:0000256" key="3">
    <source>
        <dbReference type="ARBA" id="ARBA00022989"/>
    </source>
</evidence>
<dbReference type="SUPFAM" id="SSF90123">
    <property type="entry name" value="ABC transporter transmembrane region"/>
    <property type="match status" value="1"/>
</dbReference>
<organism evidence="6 7">
    <name type="scientific">Xanthocytophaga flava</name>
    <dbReference type="NCBI Taxonomy" id="3048013"/>
    <lineage>
        <taxon>Bacteria</taxon>
        <taxon>Pseudomonadati</taxon>
        <taxon>Bacteroidota</taxon>
        <taxon>Cytophagia</taxon>
        <taxon>Cytophagales</taxon>
        <taxon>Rhodocytophagaceae</taxon>
        <taxon>Xanthocytophaga</taxon>
    </lineage>
</organism>
<accession>A0ABT7CKJ1</accession>
<evidence type="ECO:0008006" key="8">
    <source>
        <dbReference type="Google" id="ProtNLM"/>
    </source>
</evidence>
<feature type="transmembrane region" description="Helical" evidence="5">
    <location>
        <begin position="38"/>
        <end position="61"/>
    </location>
</feature>
<evidence type="ECO:0000256" key="2">
    <source>
        <dbReference type="ARBA" id="ARBA00022692"/>
    </source>
</evidence>
<keyword evidence="2 5" id="KW-0812">Transmembrane</keyword>
<evidence type="ECO:0000256" key="1">
    <source>
        <dbReference type="ARBA" id="ARBA00004651"/>
    </source>
</evidence>
<dbReference type="InterPro" id="IPR036640">
    <property type="entry name" value="ABC1_TM_sf"/>
</dbReference>
<name>A0ABT7CKJ1_9BACT</name>
<sequence>MPIELPLKIHLRFVPDQLRAIYQTEGNQKKITFDKDQFLTTITLQLLFGITAILFLLVVFYPVCLPIGIFTLILGMCVYIFYYMAKRKFLAQQKSQQKNVEDWISQMSKVKSFTLEVDDLQLTLYQDIVPSIFPWSVFQEYLLSEPFILLTDNHLEMSLHSLILPEGAMTAEEYKLLSEIIEQKMKNKTRLVLTH</sequence>
<comment type="subcellular location">
    <subcellularLocation>
        <location evidence="1">Cell membrane</location>
        <topology evidence="1">Multi-pass membrane protein</topology>
    </subcellularLocation>
</comment>
<keyword evidence="3 5" id="KW-1133">Transmembrane helix</keyword>
<gene>
    <name evidence="6" type="ORF">QNI19_14930</name>
</gene>
<keyword evidence="4 5" id="KW-0472">Membrane</keyword>
<evidence type="ECO:0000313" key="7">
    <source>
        <dbReference type="Proteomes" id="UP001228581"/>
    </source>
</evidence>
<feature type="transmembrane region" description="Helical" evidence="5">
    <location>
        <begin position="67"/>
        <end position="85"/>
    </location>
</feature>
<reference evidence="6 7" key="1">
    <citation type="submission" date="2023-05" db="EMBL/GenBank/DDBJ databases">
        <authorList>
            <person name="Zhang X."/>
        </authorList>
    </citation>
    <scope>NUCLEOTIDE SEQUENCE [LARGE SCALE GENOMIC DNA]</scope>
    <source>
        <strain evidence="6 7">DM2B3-1</strain>
    </source>
</reference>
<comment type="caution">
    <text evidence="6">The sequence shown here is derived from an EMBL/GenBank/DDBJ whole genome shotgun (WGS) entry which is preliminary data.</text>
</comment>
<protein>
    <recommendedName>
        <fullName evidence="8">YcxB-like protein domain-containing protein</fullName>
    </recommendedName>
</protein>
<proteinExistence type="predicted"/>